<dbReference type="GO" id="GO:0044780">
    <property type="term" value="P:bacterial-type flagellum assembly"/>
    <property type="evidence" value="ECO:0007669"/>
    <property type="project" value="InterPro"/>
</dbReference>
<accession>A0A938B2W2</accession>
<dbReference type="Proteomes" id="UP000712673">
    <property type="component" value="Unassembled WGS sequence"/>
</dbReference>
<keyword evidence="3" id="KW-0963">Cytoplasm</keyword>
<dbReference type="InterPro" id="IPR003713">
    <property type="entry name" value="FliS"/>
</dbReference>
<dbReference type="GO" id="GO:0005829">
    <property type="term" value="C:cytosol"/>
    <property type="evidence" value="ECO:0007669"/>
    <property type="project" value="UniProtKB-SubCell"/>
</dbReference>
<dbReference type="EMBL" id="VGLS01000103">
    <property type="protein sequence ID" value="MBM3223170.1"/>
    <property type="molecule type" value="Genomic_DNA"/>
</dbReference>
<dbReference type="Gene3D" id="1.20.120.340">
    <property type="entry name" value="Flagellar protein FliS"/>
    <property type="match status" value="1"/>
</dbReference>
<evidence type="ECO:0000256" key="2">
    <source>
        <dbReference type="ARBA" id="ARBA00008787"/>
    </source>
</evidence>
<sequence length="241" mass="26931">MRRLVRRPPASTGVMIRLPSNLQRWMPTRHVSNSRVTTWAISSRHSITVKLHKLSPEAELCASIRGECMPVHYARNAYLQAKIQPETDPKRLILMLYEGVLEDLRLAREGIVESNATKRGEHLSRAVAIVSTLLSSLDTNAVDESITFLRGLYESTLLELAKVAVNHDIAVLDLAFRYLERLKQIWEHDVMGLHAPAPEVSLQEQVQTTVQVAAPTMPPRVLPRLGVYGATAGAARRTFSV</sequence>
<evidence type="ECO:0000256" key="3">
    <source>
        <dbReference type="ARBA" id="ARBA00022490"/>
    </source>
</evidence>
<dbReference type="Pfam" id="PF02561">
    <property type="entry name" value="FliS"/>
    <property type="match status" value="1"/>
</dbReference>
<evidence type="ECO:0000256" key="5">
    <source>
        <dbReference type="ARBA" id="ARBA00023186"/>
    </source>
</evidence>
<evidence type="ECO:0000256" key="4">
    <source>
        <dbReference type="ARBA" id="ARBA00022795"/>
    </source>
</evidence>
<keyword evidence="6" id="KW-0966">Cell projection</keyword>
<evidence type="ECO:0000256" key="1">
    <source>
        <dbReference type="ARBA" id="ARBA00004514"/>
    </source>
</evidence>
<dbReference type="AlphaFoldDB" id="A0A938B2W2"/>
<evidence type="ECO:0000313" key="6">
    <source>
        <dbReference type="EMBL" id="MBM3223170.1"/>
    </source>
</evidence>
<dbReference type="GO" id="GO:0071973">
    <property type="term" value="P:bacterial-type flagellum-dependent cell motility"/>
    <property type="evidence" value="ECO:0007669"/>
    <property type="project" value="TreeGrafter"/>
</dbReference>
<organism evidence="6 7">
    <name type="scientific">Tectimicrobiota bacterium</name>
    <dbReference type="NCBI Taxonomy" id="2528274"/>
    <lineage>
        <taxon>Bacteria</taxon>
        <taxon>Pseudomonadati</taxon>
        <taxon>Nitrospinota/Tectimicrobiota group</taxon>
        <taxon>Candidatus Tectimicrobiota</taxon>
    </lineage>
</organism>
<dbReference type="CDD" id="cd16098">
    <property type="entry name" value="FliS"/>
    <property type="match status" value="1"/>
</dbReference>
<gene>
    <name evidence="6" type="primary">fliS</name>
    <name evidence="6" type="ORF">FJZ47_05110</name>
</gene>
<evidence type="ECO:0000313" key="7">
    <source>
        <dbReference type="Proteomes" id="UP000712673"/>
    </source>
</evidence>
<keyword evidence="5" id="KW-0143">Chaperone</keyword>
<comment type="subcellular location">
    <subcellularLocation>
        <location evidence="1">Cytoplasm</location>
        <location evidence="1">Cytosol</location>
    </subcellularLocation>
</comment>
<dbReference type="InterPro" id="IPR036584">
    <property type="entry name" value="FliS_sf"/>
</dbReference>
<protein>
    <submittedName>
        <fullName evidence="6">Flagellar export chaperone FliS</fullName>
    </submittedName>
</protein>
<keyword evidence="6" id="KW-0282">Flagellum</keyword>
<dbReference type="PANTHER" id="PTHR34773:SF1">
    <property type="entry name" value="FLAGELLAR SECRETION CHAPERONE FLIS"/>
    <property type="match status" value="1"/>
</dbReference>
<dbReference type="PANTHER" id="PTHR34773">
    <property type="entry name" value="FLAGELLAR SECRETION CHAPERONE FLIS"/>
    <property type="match status" value="1"/>
</dbReference>
<reference evidence="6" key="1">
    <citation type="submission" date="2019-03" db="EMBL/GenBank/DDBJ databases">
        <title>Lake Tanganyika Metagenome-Assembled Genomes (MAGs).</title>
        <authorList>
            <person name="Tran P."/>
        </authorList>
    </citation>
    <scope>NUCLEOTIDE SEQUENCE</scope>
    <source>
        <strain evidence="6">K_DeepCast_65m_m2_066</strain>
    </source>
</reference>
<dbReference type="SUPFAM" id="SSF101116">
    <property type="entry name" value="Flagellar export chaperone FliS"/>
    <property type="match status" value="1"/>
</dbReference>
<proteinExistence type="inferred from homology"/>
<comment type="caution">
    <text evidence="6">The sequence shown here is derived from an EMBL/GenBank/DDBJ whole genome shotgun (WGS) entry which is preliminary data.</text>
</comment>
<name>A0A938B2W2_UNCTE</name>
<comment type="similarity">
    <text evidence="2">Belongs to the FliS family.</text>
</comment>
<keyword evidence="6" id="KW-0969">Cilium</keyword>
<dbReference type="NCBIfam" id="TIGR00208">
    <property type="entry name" value="fliS"/>
    <property type="match status" value="1"/>
</dbReference>
<keyword evidence="4" id="KW-1005">Bacterial flagellum biogenesis</keyword>